<dbReference type="AlphaFoldDB" id="A0A7X1B2D8"/>
<dbReference type="GO" id="GO:0008235">
    <property type="term" value="F:metalloexopeptidase activity"/>
    <property type="evidence" value="ECO:0007669"/>
    <property type="project" value="InterPro"/>
</dbReference>
<gene>
    <name evidence="2" type="ORF">H5P30_21470</name>
</gene>
<dbReference type="InterPro" id="IPR045175">
    <property type="entry name" value="M28_fam"/>
</dbReference>
<dbReference type="Proteomes" id="UP000525652">
    <property type="component" value="Unassembled WGS sequence"/>
</dbReference>
<dbReference type="Gene3D" id="3.40.630.10">
    <property type="entry name" value="Zn peptidases"/>
    <property type="match status" value="1"/>
</dbReference>
<reference evidence="2 3" key="1">
    <citation type="submission" date="2020-07" db="EMBL/GenBank/DDBJ databases">
        <authorList>
            <person name="Feng X."/>
        </authorList>
    </citation>
    <scope>NUCLEOTIDE SEQUENCE [LARGE SCALE GENOMIC DNA]</scope>
    <source>
        <strain evidence="2 3">JCM14086</strain>
    </source>
</reference>
<organism evidence="2 3">
    <name type="scientific">Puniceicoccus vermicola</name>
    <dbReference type="NCBI Taxonomy" id="388746"/>
    <lineage>
        <taxon>Bacteria</taxon>
        <taxon>Pseudomonadati</taxon>
        <taxon>Verrucomicrobiota</taxon>
        <taxon>Opitutia</taxon>
        <taxon>Puniceicoccales</taxon>
        <taxon>Puniceicoccaceae</taxon>
        <taxon>Puniceicoccus</taxon>
    </lineage>
</organism>
<dbReference type="Pfam" id="PF04389">
    <property type="entry name" value="Peptidase_M28"/>
    <property type="match status" value="1"/>
</dbReference>
<feature type="domain" description="Peptidase M28" evidence="1">
    <location>
        <begin position="100"/>
        <end position="312"/>
    </location>
</feature>
<dbReference type="PANTHER" id="PTHR12147:SF26">
    <property type="entry name" value="PEPTIDASE M28 DOMAIN-CONTAINING PROTEIN"/>
    <property type="match status" value="1"/>
</dbReference>
<accession>A0A7X1B2D8</accession>
<dbReference type="GO" id="GO:0006508">
    <property type="term" value="P:proteolysis"/>
    <property type="evidence" value="ECO:0007669"/>
    <property type="project" value="InterPro"/>
</dbReference>
<name>A0A7X1B2D8_9BACT</name>
<dbReference type="EMBL" id="JACHVA010000143">
    <property type="protein sequence ID" value="MBC2604358.1"/>
    <property type="molecule type" value="Genomic_DNA"/>
</dbReference>
<protein>
    <submittedName>
        <fullName evidence="2">M28 family peptidase</fullName>
    </submittedName>
</protein>
<dbReference type="RefSeq" id="WP_185694970.1">
    <property type="nucleotide sequence ID" value="NZ_JACHVA010000143.1"/>
</dbReference>
<sequence>MSPLKRIPLLVFVLLVLPLAGLWVAIAQPTLSHSEPTSVEISPLTLEKHVRTLSETFYPRNFQEIENLDRAANYIADHFREAGAAVHFQDFEVGGRVYRNVIGKFGPDTGERMVIGAHYDSNHRTPGADDNASGVAGLIELAYLIGDSPLQNRNLELVAYTLEEPPFFGTEDMGSYHHAEALFEAGVEVRGMIALEMIGYFSDEPGSQAYPTAALKLMYPDTGNFIGVIGKLSQREFTRQIKNGMKGTTDLPVYSLNAPEALPGIDYSDHRNYWRFGYDAIMISDTAFYRNPNYHEESDTPETLDYTRMAKVVVGLFESLQTLEWAEQSIPAEGE</sequence>
<evidence type="ECO:0000259" key="1">
    <source>
        <dbReference type="Pfam" id="PF04389"/>
    </source>
</evidence>
<dbReference type="PANTHER" id="PTHR12147">
    <property type="entry name" value="METALLOPEPTIDASE M28 FAMILY MEMBER"/>
    <property type="match status" value="1"/>
</dbReference>
<comment type="caution">
    <text evidence="2">The sequence shown here is derived from an EMBL/GenBank/DDBJ whole genome shotgun (WGS) entry which is preliminary data.</text>
</comment>
<evidence type="ECO:0000313" key="2">
    <source>
        <dbReference type="EMBL" id="MBC2604358.1"/>
    </source>
</evidence>
<evidence type="ECO:0000313" key="3">
    <source>
        <dbReference type="Proteomes" id="UP000525652"/>
    </source>
</evidence>
<dbReference type="SUPFAM" id="SSF53187">
    <property type="entry name" value="Zn-dependent exopeptidases"/>
    <property type="match status" value="1"/>
</dbReference>
<keyword evidence="3" id="KW-1185">Reference proteome</keyword>
<dbReference type="InterPro" id="IPR007484">
    <property type="entry name" value="Peptidase_M28"/>
</dbReference>
<proteinExistence type="predicted"/>